<gene>
    <name evidence="1" type="ORF">LCGC14_2582630</name>
</gene>
<evidence type="ECO:0000313" key="1">
    <source>
        <dbReference type="EMBL" id="KKL07777.1"/>
    </source>
</evidence>
<sequence>MMKPKYKVGDEVWIIAHQPLRLPIKIRLLGGRPPGLIRFAYLDHHPHRITGHIRPEKIFKTKADAYAALKLQWTRDYKELKEREQI</sequence>
<organism evidence="1">
    <name type="scientific">marine sediment metagenome</name>
    <dbReference type="NCBI Taxonomy" id="412755"/>
    <lineage>
        <taxon>unclassified sequences</taxon>
        <taxon>metagenomes</taxon>
        <taxon>ecological metagenomes</taxon>
    </lineage>
</organism>
<dbReference type="EMBL" id="LAZR01043150">
    <property type="protein sequence ID" value="KKL07777.1"/>
    <property type="molecule type" value="Genomic_DNA"/>
</dbReference>
<accession>A0A0F9B1Z5</accession>
<proteinExistence type="predicted"/>
<dbReference type="AlphaFoldDB" id="A0A0F9B1Z5"/>
<name>A0A0F9B1Z5_9ZZZZ</name>
<comment type="caution">
    <text evidence="1">The sequence shown here is derived from an EMBL/GenBank/DDBJ whole genome shotgun (WGS) entry which is preliminary data.</text>
</comment>
<reference evidence="1" key="1">
    <citation type="journal article" date="2015" name="Nature">
        <title>Complex archaea that bridge the gap between prokaryotes and eukaryotes.</title>
        <authorList>
            <person name="Spang A."/>
            <person name="Saw J.H."/>
            <person name="Jorgensen S.L."/>
            <person name="Zaremba-Niedzwiedzka K."/>
            <person name="Martijn J."/>
            <person name="Lind A.E."/>
            <person name="van Eijk R."/>
            <person name="Schleper C."/>
            <person name="Guy L."/>
            <person name="Ettema T.J."/>
        </authorList>
    </citation>
    <scope>NUCLEOTIDE SEQUENCE</scope>
</reference>
<protein>
    <submittedName>
        <fullName evidence="1">Uncharacterized protein</fullName>
    </submittedName>
</protein>